<protein>
    <submittedName>
        <fullName evidence="2">Uncharacterized protein</fullName>
    </submittedName>
</protein>
<keyword evidence="1" id="KW-1133">Transmembrane helix</keyword>
<dbReference type="AlphaFoldDB" id="A0AAD7F702"/>
<organism evidence="2 3">
    <name type="scientific">Roridomyces roridus</name>
    <dbReference type="NCBI Taxonomy" id="1738132"/>
    <lineage>
        <taxon>Eukaryota</taxon>
        <taxon>Fungi</taxon>
        <taxon>Dikarya</taxon>
        <taxon>Basidiomycota</taxon>
        <taxon>Agaricomycotina</taxon>
        <taxon>Agaricomycetes</taxon>
        <taxon>Agaricomycetidae</taxon>
        <taxon>Agaricales</taxon>
        <taxon>Marasmiineae</taxon>
        <taxon>Mycenaceae</taxon>
        <taxon>Roridomyces</taxon>
    </lineage>
</organism>
<gene>
    <name evidence="2" type="ORF">FB45DRAFT_463457</name>
</gene>
<evidence type="ECO:0000256" key="1">
    <source>
        <dbReference type="SAM" id="Phobius"/>
    </source>
</evidence>
<feature type="non-terminal residue" evidence="2">
    <location>
        <position position="1"/>
    </location>
</feature>
<dbReference type="Proteomes" id="UP001221142">
    <property type="component" value="Unassembled WGS sequence"/>
</dbReference>
<comment type="caution">
    <text evidence="2">The sequence shown here is derived from an EMBL/GenBank/DDBJ whole genome shotgun (WGS) entry which is preliminary data.</text>
</comment>
<name>A0AAD7F702_9AGAR</name>
<reference evidence="2" key="1">
    <citation type="submission" date="2023-03" db="EMBL/GenBank/DDBJ databases">
        <title>Massive genome expansion in bonnet fungi (Mycena s.s.) driven by repeated elements and novel gene families across ecological guilds.</title>
        <authorList>
            <consortium name="Lawrence Berkeley National Laboratory"/>
            <person name="Harder C.B."/>
            <person name="Miyauchi S."/>
            <person name="Viragh M."/>
            <person name="Kuo A."/>
            <person name="Thoen E."/>
            <person name="Andreopoulos B."/>
            <person name="Lu D."/>
            <person name="Skrede I."/>
            <person name="Drula E."/>
            <person name="Henrissat B."/>
            <person name="Morin E."/>
            <person name="Kohler A."/>
            <person name="Barry K."/>
            <person name="LaButti K."/>
            <person name="Morin E."/>
            <person name="Salamov A."/>
            <person name="Lipzen A."/>
            <person name="Mereny Z."/>
            <person name="Hegedus B."/>
            <person name="Baldrian P."/>
            <person name="Stursova M."/>
            <person name="Weitz H."/>
            <person name="Taylor A."/>
            <person name="Grigoriev I.V."/>
            <person name="Nagy L.G."/>
            <person name="Martin F."/>
            <person name="Kauserud H."/>
        </authorList>
    </citation>
    <scope>NUCLEOTIDE SEQUENCE</scope>
    <source>
        <strain evidence="2">9284</strain>
    </source>
</reference>
<accession>A0AAD7F702</accession>
<evidence type="ECO:0000313" key="2">
    <source>
        <dbReference type="EMBL" id="KAJ7606038.1"/>
    </source>
</evidence>
<keyword evidence="1" id="KW-0812">Transmembrane</keyword>
<keyword evidence="1" id="KW-0472">Membrane</keyword>
<sequence length="143" mass="16214">PVFTGAVVCTNNLIFFYLAATLVAWLGRKSAAQGRYHRSSRCPLAVHHSDQIPPSAPSVPLFRRIHRHHRFWLSVSVPPYFCRSRTTYRILSVDQIRSLIAPIWSVDAYSPTRSTSVAKDKPDRISNSIDLRCHSVLSCHSWA</sequence>
<dbReference type="EMBL" id="JARKIF010000065">
    <property type="protein sequence ID" value="KAJ7606038.1"/>
    <property type="molecule type" value="Genomic_DNA"/>
</dbReference>
<proteinExistence type="predicted"/>
<evidence type="ECO:0000313" key="3">
    <source>
        <dbReference type="Proteomes" id="UP001221142"/>
    </source>
</evidence>
<keyword evidence="3" id="KW-1185">Reference proteome</keyword>
<feature type="transmembrane region" description="Helical" evidence="1">
    <location>
        <begin position="12"/>
        <end position="28"/>
    </location>
</feature>